<name>A0A9P7AVI5_9HELO</name>
<evidence type="ECO:0000313" key="4">
    <source>
        <dbReference type="Proteomes" id="UP000785200"/>
    </source>
</evidence>
<protein>
    <recommendedName>
        <fullName evidence="2">DUF7704 domain-containing protein</fullName>
    </recommendedName>
</protein>
<keyword evidence="1" id="KW-1133">Transmembrane helix</keyword>
<dbReference type="EMBL" id="VNKQ01000012">
    <property type="protein sequence ID" value="KAG0647592.1"/>
    <property type="molecule type" value="Genomic_DNA"/>
</dbReference>
<organism evidence="3 4">
    <name type="scientific">Hyphodiscus hymeniophilus</name>
    <dbReference type="NCBI Taxonomy" id="353542"/>
    <lineage>
        <taxon>Eukaryota</taxon>
        <taxon>Fungi</taxon>
        <taxon>Dikarya</taxon>
        <taxon>Ascomycota</taxon>
        <taxon>Pezizomycotina</taxon>
        <taxon>Leotiomycetes</taxon>
        <taxon>Helotiales</taxon>
        <taxon>Hyphodiscaceae</taxon>
        <taxon>Hyphodiscus</taxon>
    </lineage>
</organism>
<feature type="transmembrane region" description="Helical" evidence="1">
    <location>
        <begin position="131"/>
        <end position="151"/>
    </location>
</feature>
<keyword evidence="1" id="KW-0472">Membrane</keyword>
<dbReference type="InterPro" id="IPR056121">
    <property type="entry name" value="DUF7704"/>
</dbReference>
<feature type="transmembrane region" description="Helical" evidence="1">
    <location>
        <begin position="12"/>
        <end position="33"/>
    </location>
</feature>
<evidence type="ECO:0000259" key="2">
    <source>
        <dbReference type="Pfam" id="PF24803"/>
    </source>
</evidence>
<dbReference type="Pfam" id="PF24803">
    <property type="entry name" value="DUF7704"/>
    <property type="match status" value="1"/>
</dbReference>
<gene>
    <name evidence="3" type="ORF">D0Z07_6798</name>
</gene>
<reference evidence="3" key="1">
    <citation type="submission" date="2019-07" db="EMBL/GenBank/DDBJ databases">
        <title>Hyphodiscus hymeniophilus genome sequencing and assembly.</title>
        <authorList>
            <person name="Kramer G."/>
            <person name="Nodwell J."/>
        </authorList>
    </citation>
    <scope>NUCLEOTIDE SEQUENCE</scope>
    <source>
        <strain evidence="3">ATCC 34498</strain>
    </source>
</reference>
<evidence type="ECO:0000256" key="1">
    <source>
        <dbReference type="SAM" id="Phobius"/>
    </source>
</evidence>
<feature type="transmembrane region" description="Helical" evidence="1">
    <location>
        <begin position="62"/>
        <end position="80"/>
    </location>
</feature>
<dbReference type="OrthoDB" id="3587182at2759"/>
<proteinExistence type="predicted"/>
<dbReference type="Proteomes" id="UP000785200">
    <property type="component" value="Unassembled WGS sequence"/>
</dbReference>
<dbReference type="PANTHER" id="PTHR37019:SF1">
    <property type="entry name" value="EXPERA DOMAIN-CONTAINING PROTEIN"/>
    <property type="match status" value="1"/>
</dbReference>
<keyword evidence="4" id="KW-1185">Reference proteome</keyword>
<keyword evidence="1" id="KW-0812">Transmembrane</keyword>
<accession>A0A9P7AVI5</accession>
<feature type="transmembrane region" description="Helical" evidence="1">
    <location>
        <begin position="92"/>
        <end position="111"/>
    </location>
</feature>
<feature type="domain" description="DUF7704" evidence="2">
    <location>
        <begin position="14"/>
        <end position="152"/>
    </location>
</feature>
<evidence type="ECO:0000313" key="3">
    <source>
        <dbReference type="EMBL" id="KAG0647592.1"/>
    </source>
</evidence>
<dbReference type="AlphaFoldDB" id="A0A9P7AVI5"/>
<sequence>MVSSPSLLHKIALPYRIFFLYIEPILALGGTYLSMADPERLVLGTVPLPAFIAESPLKITPIMQLLLTNIGALYALFAMNEAIVLRYTREKSVWVAVVAGMLVSDFGHLYAVYAVAPERALQMTGWNSDEWINYGTLVGGAMMRLAFLAGIGNR</sequence>
<dbReference type="PANTHER" id="PTHR37019">
    <property type="entry name" value="CHROMOSOME 1, WHOLE GENOME SHOTGUN SEQUENCE"/>
    <property type="match status" value="1"/>
</dbReference>
<comment type="caution">
    <text evidence="3">The sequence shown here is derived from an EMBL/GenBank/DDBJ whole genome shotgun (WGS) entry which is preliminary data.</text>
</comment>